<name>A0ABR6GSI5_9BURK</name>
<dbReference type="RefSeq" id="WP_246409884.1">
    <property type="nucleotide sequence ID" value="NZ_JACHXO010000003.1"/>
</dbReference>
<keyword evidence="4" id="KW-1185">Reference proteome</keyword>
<reference evidence="3 4" key="1">
    <citation type="submission" date="2020-08" db="EMBL/GenBank/DDBJ databases">
        <title>Genomic Encyclopedia of Type Strains, Phase III (KMG-III): the genomes of soil and plant-associated and newly described type strains.</title>
        <authorList>
            <person name="Whitman W."/>
        </authorList>
    </citation>
    <scope>NUCLEOTIDE SEQUENCE [LARGE SCALE GENOMIC DNA]</scope>
    <source>
        <strain evidence="3 4">CECT 7247</strain>
    </source>
</reference>
<dbReference type="Pfam" id="PF09935">
    <property type="entry name" value="DUF2167"/>
    <property type="match status" value="1"/>
</dbReference>
<comment type="caution">
    <text evidence="3">The sequence shown here is derived from an EMBL/GenBank/DDBJ whole genome shotgun (WGS) entry which is preliminary data.</text>
</comment>
<feature type="transmembrane region" description="Helical" evidence="1">
    <location>
        <begin position="269"/>
        <end position="297"/>
    </location>
</feature>
<keyword evidence="1" id="KW-0812">Transmembrane</keyword>
<dbReference type="Proteomes" id="UP000574369">
    <property type="component" value="Unassembled WGS sequence"/>
</dbReference>
<keyword evidence="1" id="KW-0472">Membrane</keyword>
<keyword evidence="2" id="KW-0732">Signal</keyword>
<organism evidence="3 4">
    <name type="scientific">Roseateles terrae</name>
    <dbReference type="NCBI Taxonomy" id="431060"/>
    <lineage>
        <taxon>Bacteria</taxon>
        <taxon>Pseudomonadati</taxon>
        <taxon>Pseudomonadota</taxon>
        <taxon>Betaproteobacteria</taxon>
        <taxon>Burkholderiales</taxon>
        <taxon>Sphaerotilaceae</taxon>
        <taxon>Roseateles</taxon>
    </lineage>
</organism>
<evidence type="ECO:0000313" key="3">
    <source>
        <dbReference type="EMBL" id="MBB3194652.1"/>
    </source>
</evidence>
<proteinExistence type="predicted"/>
<keyword evidence="1" id="KW-1133">Transmembrane helix</keyword>
<dbReference type="EMBL" id="JACHXO010000003">
    <property type="protein sequence ID" value="MBB3194652.1"/>
    <property type="molecule type" value="Genomic_DNA"/>
</dbReference>
<dbReference type="InterPro" id="IPR018682">
    <property type="entry name" value="DUF2167_membr"/>
</dbReference>
<gene>
    <name evidence="3" type="ORF">FHS28_002048</name>
</gene>
<accession>A0ABR6GSI5</accession>
<evidence type="ECO:0000256" key="1">
    <source>
        <dbReference type="SAM" id="Phobius"/>
    </source>
</evidence>
<protein>
    <submittedName>
        <fullName evidence="3">Membrane-anchored protein</fullName>
    </submittedName>
</protein>
<feature type="signal peptide" evidence="2">
    <location>
        <begin position="1"/>
        <end position="34"/>
    </location>
</feature>
<evidence type="ECO:0000313" key="4">
    <source>
        <dbReference type="Proteomes" id="UP000574369"/>
    </source>
</evidence>
<sequence>MSSSIWAGIVRACGRRMVSAVFVGASLISPLVQAQSAQAQAEAKAAWDEAGKAAVSGPHDITLAGQATLHLADGKVFIPKAQAARLLRAMGNPGDYADLEGLVMPKGEEDWMAIVRFEKSGYIKDDDAKHWDAEDLLKSYREGTEAANKERVKMGVGALEIVGWAEQPRYTASHHQLVWAMSTRDKGAAANEPQGVNYNTYALGREGYVSLNLVTGLNSLAKDKLQAQGMLSALEFNSGKRYEDFNASTDHVAEYGLAALVLGAGAKKLGLLAIVGAFFAKFAKLILIGALGLGGAFMKLFRRDKSGA</sequence>
<evidence type="ECO:0000256" key="2">
    <source>
        <dbReference type="SAM" id="SignalP"/>
    </source>
</evidence>
<feature type="chain" id="PRO_5046385172" evidence="2">
    <location>
        <begin position="35"/>
        <end position="308"/>
    </location>
</feature>